<dbReference type="Pfam" id="PF04994">
    <property type="entry name" value="TfoX_C"/>
    <property type="match status" value="1"/>
</dbReference>
<dbReference type="AlphaFoldDB" id="A0A150WGX7"/>
<evidence type="ECO:0000313" key="4">
    <source>
        <dbReference type="Proteomes" id="UP000075320"/>
    </source>
</evidence>
<evidence type="ECO:0000259" key="2">
    <source>
        <dbReference type="Pfam" id="PF04994"/>
    </source>
</evidence>
<dbReference type="PANTHER" id="PTHR36121">
    <property type="entry name" value="PROTEIN SXY"/>
    <property type="match status" value="1"/>
</dbReference>
<reference evidence="3 4" key="1">
    <citation type="submission" date="2016-03" db="EMBL/GenBank/DDBJ databases">
        <authorList>
            <person name="Ploux O."/>
        </authorList>
    </citation>
    <scope>NUCLEOTIDE SEQUENCE [LARGE SCALE GENOMIC DNA]</scope>
    <source>
        <strain evidence="3 4">R0</strain>
    </source>
</reference>
<evidence type="ECO:0000313" key="3">
    <source>
        <dbReference type="EMBL" id="KYG62433.1"/>
    </source>
</evidence>
<dbReference type="Proteomes" id="UP000075320">
    <property type="component" value="Unassembled WGS sequence"/>
</dbReference>
<dbReference type="InterPro" id="IPR047525">
    <property type="entry name" value="TfoX-like"/>
</dbReference>
<dbReference type="PANTHER" id="PTHR36121:SF1">
    <property type="entry name" value="PROTEIN SXY"/>
    <property type="match status" value="1"/>
</dbReference>
<evidence type="ECO:0000256" key="1">
    <source>
        <dbReference type="SAM" id="MobiDB-lite"/>
    </source>
</evidence>
<sequence>MAKEPQELKWIENLLPEGGYRRRGMFGGFGYYVDDKIVLLIFESEGGSRTYKKKTYNFDLWNGCMFPVDHELQEKALQQCPFLVPHPILPKWLYLPLHTENFDDLVEEVITRVFRPNSFWGSIPKPKGKKNSTKKSKSIDDGISVKMDTRRPRMFSDEPAEDVLAKATKISDLKNLGATAEKSFHQAGIKTPKQFFALGWKKTLLKLAAVNKKNLHAIYGYALIGALTNKEFNMITEDEKQQAREFTKAVREAEKAKSKAKPNATVKKKTKKR</sequence>
<dbReference type="Gene3D" id="1.10.150.20">
    <property type="entry name" value="5' to 3' exonuclease, C-terminal subdomain"/>
    <property type="match status" value="1"/>
</dbReference>
<feature type="region of interest" description="Disordered" evidence="1">
    <location>
        <begin position="246"/>
        <end position="273"/>
    </location>
</feature>
<feature type="compositionally biased region" description="Basic and acidic residues" evidence="1">
    <location>
        <begin position="246"/>
        <end position="257"/>
    </location>
</feature>
<protein>
    <recommendedName>
        <fullName evidence="2">TfoX C-terminal domain-containing protein</fullName>
    </recommendedName>
</protein>
<dbReference type="InterPro" id="IPR007077">
    <property type="entry name" value="TfoX_C"/>
</dbReference>
<comment type="caution">
    <text evidence="3">The sequence shown here is derived from an EMBL/GenBank/DDBJ whole genome shotgun (WGS) entry which is preliminary data.</text>
</comment>
<name>A0A150WGX7_BDEBC</name>
<gene>
    <name evidence="3" type="ORF">AZI86_16505</name>
</gene>
<organism evidence="3 4">
    <name type="scientific">Bdellovibrio bacteriovorus</name>
    <dbReference type="NCBI Taxonomy" id="959"/>
    <lineage>
        <taxon>Bacteria</taxon>
        <taxon>Pseudomonadati</taxon>
        <taxon>Bdellovibrionota</taxon>
        <taxon>Bdellovibrionia</taxon>
        <taxon>Bdellovibrionales</taxon>
        <taxon>Pseudobdellovibrionaceae</taxon>
        <taxon>Bdellovibrio</taxon>
    </lineage>
</organism>
<feature type="domain" description="TfoX C-terminal" evidence="2">
    <location>
        <begin position="168"/>
        <end position="242"/>
    </location>
</feature>
<dbReference type="SUPFAM" id="SSF159894">
    <property type="entry name" value="YgaC/TfoX-N like"/>
    <property type="match status" value="1"/>
</dbReference>
<keyword evidence="4" id="KW-1185">Reference proteome</keyword>
<dbReference type="RefSeq" id="WP_061836394.1">
    <property type="nucleotide sequence ID" value="NZ_LUKE01000005.1"/>
</dbReference>
<accession>A0A150WGX7</accession>
<dbReference type="OrthoDB" id="121807at2"/>
<proteinExistence type="predicted"/>
<dbReference type="EMBL" id="LUKE01000005">
    <property type="protein sequence ID" value="KYG62433.1"/>
    <property type="molecule type" value="Genomic_DNA"/>
</dbReference>